<accession>A0AAV7W4Y3</accession>
<name>A0AAV7W4Y3_PLEWA</name>
<evidence type="ECO:0000256" key="1">
    <source>
        <dbReference type="SAM" id="MobiDB-lite"/>
    </source>
</evidence>
<feature type="compositionally biased region" description="Basic and acidic residues" evidence="1">
    <location>
        <begin position="250"/>
        <end position="261"/>
    </location>
</feature>
<protein>
    <submittedName>
        <fullName evidence="2">Uncharacterized protein</fullName>
    </submittedName>
</protein>
<gene>
    <name evidence="2" type="ORF">NDU88_003498</name>
</gene>
<comment type="caution">
    <text evidence="2">The sequence shown here is derived from an EMBL/GenBank/DDBJ whole genome shotgun (WGS) entry which is preliminary data.</text>
</comment>
<dbReference type="EMBL" id="JANPWB010000002">
    <property type="protein sequence ID" value="KAJ1208109.1"/>
    <property type="molecule type" value="Genomic_DNA"/>
</dbReference>
<feature type="region of interest" description="Disordered" evidence="1">
    <location>
        <begin position="242"/>
        <end position="272"/>
    </location>
</feature>
<feature type="region of interest" description="Disordered" evidence="1">
    <location>
        <begin position="192"/>
        <end position="227"/>
    </location>
</feature>
<organism evidence="2 3">
    <name type="scientific">Pleurodeles waltl</name>
    <name type="common">Iberian ribbed newt</name>
    <dbReference type="NCBI Taxonomy" id="8319"/>
    <lineage>
        <taxon>Eukaryota</taxon>
        <taxon>Metazoa</taxon>
        <taxon>Chordata</taxon>
        <taxon>Craniata</taxon>
        <taxon>Vertebrata</taxon>
        <taxon>Euteleostomi</taxon>
        <taxon>Amphibia</taxon>
        <taxon>Batrachia</taxon>
        <taxon>Caudata</taxon>
        <taxon>Salamandroidea</taxon>
        <taxon>Salamandridae</taxon>
        <taxon>Pleurodelinae</taxon>
        <taxon>Pleurodeles</taxon>
    </lineage>
</organism>
<dbReference type="AlphaFoldDB" id="A0AAV7W4Y3"/>
<reference evidence="2" key="1">
    <citation type="journal article" date="2022" name="bioRxiv">
        <title>Sequencing and chromosome-scale assembly of the giantPleurodeles waltlgenome.</title>
        <authorList>
            <person name="Brown T."/>
            <person name="Elewa A."/>
            <person name="Iarovenko S."/>
            <person name="Subramanian E."/>
            <person name="Araus A.J."/>
            <person name="Petzold A."/>
            <person name="Susuki M."/>
            <person name="Suzuki K.-i.T."/>
            <person name="Hayashi T."/>
            <person name="Toyoda A."/>
            <person name="Oliveira C."/>
            <person name="Osipova E."/>
            <person name="Leigh N.D."/>
            <person name="Simon A."/>
            <person name="Yun M.H."/>
        </authorList>
    </citation>
    <scope>NUCLEOTIDE SEQUENCE</scope>
    <source>
        <strain evidence="2">20211129_DDA</strain>
        <tissue evidence="2">Liver</tissue>
    </source>
</reference>
<keyword evidence="3" id="KW-1185">Reference proteome</keyword>
<dbReference type="Proteomes" id="UP001066276">
    <property type="component" value="Chromosome 1_2"/>
</dbReference>
<sequence length="272" mass="28894">MAPRGPEPLGPTVVRAGPRVVRLLLLARQLAPSRLRGHAVGTVLIPPQGPQPCACLPAQAPFRAALASEASSVFYFLGALPLEVLPGPLRFLRALGRPAPLTALHRVQSRGPASHRQGDPPGASPWAPVVSPGPITALWGLAPLGPPGHRRTSPLPGGPGAAQRYSRLLPEATPGPRCRSFRETLLWPPSSLRPSAHARRQPTATHFGARAGARPLPGPAPSSSPSLGHRIARRWHAFPTDLYRPLGSEGIKRAPSPDRWPHPQPEATSQKM</sequence>
<evidence type="ECO:0000313" key="2">
    <source>
        <dbReference type="EMBL" id="KAJ1208109.1"/>
    </source>
</evidence>
<proteinExistence type="predicted"/>
<feature type="region of interest" description="Disordered" evidence="1">
    <location>
        <begin position="106"/>
        <end position="163"/>
    </location>
</feature>
<evidence type="ECO:0000313" key="3">
    <source>
        <dbReference type="Proteomes" id="UP001066276"/>
    </source>
</evidence>